<gene>
    <name evidence="1" type="ORF">V2V91_07645</name>
</gene>
<sequence>MPTPSASPPVALLLSGRGDHPSRSRENLHLLRPAVRVRDEEWRALAPWERYLARVHAAAARHPDIVFSHESAAALWGLPVFGEPRHVHCFDPDRATSTRRGDLVIHTSADPREITSHASGLHTTDAAHTTLDLLRVLPPAFALALMDAAISPRQLGLTDVVTVRSLLAAQRNRRGVSRAEWVLDAANPLAESVAESVSRAVITWLGFELPELQVAFRRQGGTDRVDFFWRRMAVIGEMDGYAKYAAESAQTVVDQVIQEKRREDRLREQVRGFVRWEWRDAIRAAPLREKLLRAGVPVVAAPARQLLATLRTNPRSLP</sequence>
<reference evidence="1 2" key="1">
    <citation type="submission" date="2024-01" db="EMBL/GenBank/DDBJ databases">
        <title>the genome sequence of strain Microbacterium schleiferi NBRC 15075.</title>
        <authorList>
            <person name="Ding Y."/>
            <person name="Zhang G."/>
        </authorList>
    </citation>
    <scope>NUCLEOTIDE SEQUENCE [LARGE SCALE GENOMIC DNA]</scope>
    <source>
        <strain evidence="1 2">NBRC 15075</strain>
    </source>
</reference>
<name>A0ABU7V6W3_9MICO</name>
<accession>A0ABU7V6W3</accession>
<evidence type="ECO:0000313" key="2">
    <source>
        <dbReference type="Proteomes" id="UP001351900"/>
    </source>
</evidence>
<evidence type="ECO:0000313" key="1">
    <source>
        <dbReference type="EMBL" id="MEF2255010.1"/>
    </source>
</evidence>
<organism evidence="1 2">
    <name type="scientific">Microbacterium schleiferi</name>
    <dbReference type="NCBI Taxonomy" id="69362"/>
    <lineage>
        <taxon>Bacteria</taxon>
        <taxon>Bacillati</taxon>
        <taxon>Actinomycetota</taxon>
        <taxon>Actinomycetes</taxon>
        <taxon>Micrococcales</taxon>
        <taxon>Microbacteriaceae</taxon>
        <taxon>Microbacterium</taxon>
    </lineage>
</organism>
<proteinExistence type="predicted"/>
<protein>
    <submittedName>
        <fullName evidence="1">Uncharacterized protein</fullName>
    </submittedName>
</protein>
<dbReference type="RefSeq" id="WP_331791404.1">
    <property type="nucleotide sequence ID" value="NZ_BAAAUO010000012.1"/>
</dbReference>
<comment type="caution">
    <text evidence="1">The sequence shown here is derived from an EMBL/GenBank/DDBJ whole genome shotgun (WGS) entry which is preliminary data.</text>
</comment>
<keyword evidence="2" id="KW-1185">Reference proteome</keyword>
<dbReference type="Proteomes" id="UP001351900">
    <property type="component" value="Unassembled WGS sequence"/>
</dbReference>
<dbReference type="EMBL" id="JAZHOV010000004">
    <property type="protein sequence ID" value="MEF2255010.1"/>
    <property type="molecule type" value="Genomic_DNA"/>
</dbReference>